<proteinExistence type="inferred from homology"/>
<dbReference type="Pfam" id="PF01521">
    <property type="entry name" value="Fe-S_biosyn"/>
    <property type="match status" value="1"/>
</dbReference>
<evidence type="ECO:0000313" key="6">
    <source>
        <dbReference type="EMBL" id="AGF47154.1"/>
    </source>
</evidence>
<organism evidence="6 7">
    <name type="scientific">Candidatus Kinetoplastidibacterium desouzai TCC079E</name>
    <dbReference type="NCBI Taxonomy" id="1208919"/>
    <lineage>
        <taxon>Bacteria</taxon>
        <taxon>Pseudomonadati</taxon>
        <taxon>Pseudomonadota</taxon>
        <taxon>Betaproteobacteria</taxon>
        <taxon>Candidatus Kinetoplastidibacterium</taxon>
    </lineage>
</organism>
<dbReference type="Gene3D" id="2.60.300.12">
    <property type="entry name" value="HesB-like domain"/>
    <property type="match status" value="1"/>
</dbReference>
<comment type="similarity">
    <text evidence="4">Belongs to the HesB/IscA family.</text>
</comment>
<dbReference type="PATRIC" id="fig|1208919.3.peg.596"/>
<keyword evidence="1 4" id="KW-0479">Metal-binding</keyword>
<accession>M1LV56</accession>
<gene>
    <name evidence="4" type="primary">erpA</name>
    <name evidence="6" type="ORF">CDSE_0032</name>
</gene>
<feature type="binding site" evidence="4">
    <location>
        <position position="113"/>
    </location>
    <ligand>
        <name>iron-sulfur cluster</name>
        <dbReference type="ChEBI" id="CHEBI:30408"/>
    </ligand>
</feature>
<dbReference type="AlphaFoldDB" id="M1LV56"/>
<dbReference type="InterPro" id="IPR035903">
    <property type="entry name" value="HesB-like_dom_sf"/>
</dbReference>
<dbReference type="InterPro" id="IPR000361">
    <property type="entry name" value="ATAP_core_dom"/>
</dbReference>
<comment type="function">
    <text evidence="4">Required for insertion of 4Fe-4S clusters.</text>
</comment>
<name>M1LV56_9PROT</name>
<feature type="domain" description="Core" evidence="5">
    <location>
        <begin position="13"/>
        <end position="114"/>
    </location>
</feature>
<evidence type="ECO:0000256" key="1">
    <source>
        <dbReference type="ARBA" id="ARBA00022723"/>
    </source>
</evidence>
<dbReference type="InterPro" id="IPR016092">
    <property type="entry name" value="ATAP"/>
</dbReference>
<feature type="binding site" evidence="4">
    <location>
        <position position="47"/>
    </location>
    <ligand>
        <name>iron-sulfur cluster</name>
        <dbReference type="ChEBI" id="CHEBI:30408"/>
    </ligand>
</feature>
<dbReference type="EMBL" id="CP003803">
    <property type="protein sequence ID" value="AGF47154.1"/>
    <property type="molecule type" value="Genomic_DNA"/>
</dbReference>
<dbReference type="GO" id="GO:0005506">
    <property type="term" value="F:iron ion binding"/>
    <property type="evidence" value="ECO:0007669"/>
    <property type="project" value="UniProtKB-UniRule"/>
</dbReference>
<protein>
    <recommendedName>
        <fullName evidence="4">Putative iron-sulfur cluster insertion protein ErpA</fullName>
    </recommendedName>
</protein>
<dbReference type="PANTHER" id="PTHR43011">
    <property type="entry name" value="IRON-SULFUR CLUSTER ASSEMBLY 2 HOMOLOG, MITOCHONDRIAL"/>
    <property type="match status" value="1"/>
</dbReference>
<dbReference type="SUPFAM" id="SSF89360">
    <property type="entry name" value="HesB-like domain"/>
    <property type="match status" value="1"/>
</dbReference>
<dbReference type="PANTHER" id="PTHR43011:SF1">
    <property type="entry name" value="IRON-SULFUR CLUSTER ASSEMBLY 2 HOMOLOG, MITOCHONDRIAL"/>
    <property type="match status" value="1"/>
</dbReference>
<comment type="cofactor">
    <cofactor evidence="4">
        <name>iron-sulfur cluster</name>
        <dbReference type="ChEBI" id="CHEBI:30408"/>
    </cofactor>
    <text evidence="4">Binds 1 iron-sulfur cluster per subunit.</text>
</comment>
<dbReference type="PROSITE" id="PS01152">
    <property type="entry name" value="HESB"/>
    <property type="match status" value="1"/>
</dbReference>
<dbReference type="NCBIfam" id="TIGR00049">
    <property type="entry name" value="iron-sulfur cluster assembly accessory protein"/>
    <property type="match status" value="1"/>
</dbReference>
<reference evidence="6 7" key="1">
    <citation type="journal article" date="2013" name="Genome Biol. Evol.">
        <title>Genome evolution and phylogenomic analysis of candidatus kinetoplastibacterium, the betaproteobacterial endosymbionts of strigomonas and angomonas.</title>
        <authorList>
            <person name="Alves J.M."/>
            <person name="Serrano M.G."/>
            <person name="Maia da Silva F."/>
            <person name="Voegtly L.J."/>
            <person name="Matveyev A.V."/>
            <person name="Teixeira M.M."/>
            <person name="Camargo E.P."/>
            <person name="Buck G.A."/>
        </authorList>
    </citation>
    <scope>NUCLEOTIDE SEQUENCE [LARGE SCALE GENOMIC DNA]</scope>
    <source>
        <strain evidence="6 7">TCC079E</strain>
    </source>
</reference>
<dbReference type="InterPro" id="IPR023063">
    <property type="entry name" value="ErpA_proteobact"/>
</dbReference>
<dbReference type="GO" id="GO:0051537">
    <property type="term" value="F:2 iron, 2 sulfur cluster binding"/>
    <property type="evidence" value="ECO:0007669"/>
    <property type="project" value="TreeGrafter"/>
</dbReference>
<dbReference type="eggNOG" id="COG0316">
    <property type="taxonomic scope" value="Bacteria"/>
</dbReference>
<feature type="binding site" evidence="4">
    <location>
        <position position="111"/>
    </location>
    <ligand>
        <name>iron-sulfur cluster</name>
        <dbReference type="ChEBI" id="CHEBI:30408"/>
    </ligand>
</feature>
<dbReference type="NCBIfam" id="NF010147">
    <property type="entry name" value="PRK13623.1"/>
    <property type="match status" value="1"/>
</dbReference>
<dbReference type="HAMAP" id="MF_01380">
    <property type="entry name" value="Fe_S_insert_ErpA"/>
    <property type="match status" value="1"/>
</dbReference>
<dbReference type="KEGG" id="kde:CDSE_0032"/>
<comment type="subunit">
    <text evidence="4">Homodimer.</text>
</comment>
<dbReference type="GO" id="GO:0051539">
    <property type="term" value="F:4 iron, 4 sulfur cluster binding"/>
    <property type="evidence" value="ECO:0007669"/>
    <property type="project" value="TreeGrafter"/>
</dbReference>
<dbReference type="RefSeq" id="WP_015396565.1">
    <property type="nucleotide sequence ID" value="NC_020294.1"/>
</dbReference>
<keyword evidence="2 4" id="KW-0408">Iron</keyword>
<dbReference type="InterPro" id="IPR017870">
    <property type="entry name" value="FeS_cluster_insertion_CS"/>
</dbReference>
<keyword evidence="3 4" id="KW-0411">Iron-sulfur</keyword>
<dbReference type="STRING" id="1208919.CDSE_0032"/>
<dbReference type="GO" id="GO:0016226">
    <property type="term" value="P:iron-sulfur cluster assembly"/>
    <property type="evidence" value="ECO:0007669"/>
    <property type="project" value="UniProtKB-UniRule"/>
</dbReference>
<dbReference type="Proteomes" id="UP000011547">
    <property type="component" value="Chromosome"/>
</dbReference>
<evidence type="ECO:0000313" key="7">
    <source>
        <dbReference type="Proteomes" id="UP000011547"/>
    </source>
</evidence>
<evidence type="ECO:0000256" key="4">
    <source>
        <dbReference type="HAMAP-Rule" id="MF_01380"/>
    </source>
</evidence>
<keyword evidence="7" id="KW-1185">Reference proteome</keyword>
<sequence>MLNVDKSESSEIELVFTDSAVLKVKNLLTEEGNPNLKLRIFVQGGGCSGFQYGFAFDEDINEDDIVFNKENIKLIVDEMSFQYLKGAEIDYKEDIEGAQFVIRNPNASTTCGCGSSFSI</sequence>
<dbReference type="HOGENOM" id="CLU_069054_5_3_4"/>
<dbReference type="FunFam" id="2.60.300.12:FF:000002">
    <property type="entry name" value="Iron-sulfur cluster insertion protein ErpA"/>
    <property type="match status" value="1"/>
</dbReference>
<evidence type="ECO:0000256" key="3">
    <source>
        <dbReference type="ARBA" id="ARBA00023014"/>
    </source>
</evidence>
<evidence type="ECO:0000259" key="5">
    <source>
        <dbReference type="Pfam" id="PF01521"/>
    </source>
</evidence>
<evidence type="ECO:0000256" key="2">
    <source>
        <dbReference type="ARBA" id="ARBA00023004"/>
    </source>
</evidence>